<gene>
    <name evidence="12" type="ORF">HOLleu_07761</name>
</gene>
<keyword evidence="11" id="KW-0503">Monooxygenase</keyword>
<dbReference type="GO" id="GO:0016705">
    <property type="term" value="F:oxidoreductase activity, acting on paired donors, with incorporation or reduction of molecular oxygen"/>
    <property type="evidence" value="ECO:0007669"/>
    <property type="project" value="InterPro"/>
</dbReference>
<dbReference type="Gene3D" id="1.10.630.10">
    <property type="entry name" value="Cytochrome P450"/>
    <property type="match status" value="1"/>
</dbReference>
<organism evidence="12 13">
    <name type="scientific">Holothuria leucospilota</name>
    <name type="common">Black long sea cucumber</name>
    <name type="synonym">Mertensiothuria leucospilota</name>
    <dbReference type="NCBI Taxonomy" id="206669"/>
    <lineage>
        <taxon>Eukaryota</taxon>
        <taxon>Metazoa</taxon>
        <taxon>Echinodermata</taxon>
        <taxon>Eleutherozoa</taxon>
        <taxon>Echinozoa</taxon>
        <taxon>Holothuroidea</taxon>
        <taxon>Aspidochirotacea</taxon>
        <taxon>Aspidochirotida</taxon>
        <taxon>Holothuriidae</taxon>
        <taxon>Holothuria</taxon>
    </lineage>
</organism>
<comment type="similarity">
    <text evidence="3 11">Belongs to the cytochrome P450 family.</text>
</comment>
<dbReference type="GO" id="GO:0005789">
    <property type="term" value="C:endoplasmic reticulum membrane"/>
    <property type="evidence" value="ECO:0007669"/>
    <property type="project" value="UniProtKB-SubCell"/>
</dbReference>
<comment type="caution">
    <text evidence="12">The sequence shown here is derived from an EMBL/GenBank/DDBJ whole genome shotgun (WGS) entry which is preliminary data.</text>
</comment>
<evidence type="ECO:0000256" key="9">
    <source>
        <dbReference type="ARBA" id="ARBA00043906"/>
    </source>
</evidence>
<dbReference type="Proteomes" id="UP001152320">
    <property type="component" value="Chromosome 3"/>
</dbReference>
<dbReference type="SUPFAM" id="SSF48264">
    <property type="entry name" value="Cytochrome P450"/>
    <property type="match status" value="1"/>
</dbReference>
<dbReference type="GO" id="GO:0008395">
    <property type="term" value="F:steroid hydroxylase activity"/>
    <property type="evidence" value="ECO:0007669"/>
    <property type="project" value="TreeGrafter"/>
</dbReference>
<accession>A0A9Q1HH98</accession>
<sequence length="448" mass="51204">MKLRHGPVYGAYVGSTPFIIIADADILKEILIRKFSHFHNRKGTDIDDYPLNKALTRLEGARWKFVRNTITPAFSASKMKPISVLINNCCDNLVTNMKTCIAASPDFEVKGVYGNMTLDTIAQSAFGLEIDSQSNPNSPFVEHAKAIMNMRMTSPRMLLAFWFPQLAPILNYFRIGLIPHEHKQFFLDVTSQALDLRKDPKNKRVDMLQLMVDAQENHEQTETEEIPDLVGHKDKGVMKKEMTREELMAQAVVFFLAGYESTNVILTFLSYLLATHPDLQEKVYQEVQEVASAAESFSYDAVNKMEYLEMFVNEGLRLYPPGPIADRVCTEDITINDIKFSKGDPIFYNIYSLHHDPKYWDDPEKFDPERFSKENKDKINPFAYLPFGTGPRNCIGMRFALLVVKTAFARVVQKFKFEPCEKTQIPLKLGMRSIMPDDGITLRVVARD</sequence>
<evidence type="ECO:0000256" key="11">
    <source>
        <dbReference type="RuleBase" id="RU000461"/>
    </source>
</evidence>
<comment type="subcellular location">
    <subcellularLocation>
        <location evidence="2">Endoplasmic reticulum membrane</location>
        <topology evidence="2">Peripheral membrane protein</topology>
    </subcellularLocation>
    <subcellularLocation>
        <location evidence="1">Microsome membrane</location>
        <topology evidence="1">Peripheral membrane protein</topology>
    </subcellularLocation>
</comment>
<dbReference type="InterPro" id="IPR036396">
    <property type="entry name" value="Cyt_P450_sf"/>
</dbReference>
<dbReference type="InterPro" id="IPR050705">
    <property type="entry name" value="Cytochrome_P450_3A"/>
</dbReference>
<evidence type="ECO:0000313" key="13">
    <source>
        <dbReference type="Proteomes" id="UP001152320"/>
    </source>
</evidence>
<dbReference type="PRINTS" id="PR00463">
    <property type="entry name" value="EP450I"/>
</dbReference>
<evidence type="ECO:0000256" key="6">
    <source>
        <dbReference type="ARBA" id="ARBA00022848"/>
    </source>
</evidence>
<dbReference type="CDD" id="cd11055">
    <property type="entry name" value="CYP3A-like"/>
    <property type="match status" value="1"/>
</dbReference>
<proteinExistence type="inferred from homology"/>
<dbReference type="InterPro" id="IPR002401">
    <property type="entry name" value="Cyt_P450_E_grp-I"/>
</dbReference>
<dbReference type="OrthoDB" id="2789670at2759"/>
<reference evidence="12" key="1">
    <citation type="submission" date="2021-10" db="EMBL/GenBank/DDBJ databases">
        <title>Tropical sea cucumber genome reveals ecological adaptation and Cuvierian tubules defense mechanism.</title>
        <authorList>
            <person name="Chen T."/>
        </authorList>
    </citation>
    <scope>NUCLEOTIDE SEQUENCE</scope>
    <source>
        <strain evidence="12">Nanhai2018</strain>
        <tissue evidence="12">Muscle</tissue>
    </source>
</reference>
<keyword evidence="6" id="KW-0256">Endoplasmic reticulum</keyword>
<keyword evidence="7 11" id="KW-0560">Oxidoreductase</keyword>
<keyword evidence="8 10" id="KW-0408">Iron</keyword>
<evidence type="ECO:0000256" key="10">
    <source>
        <dbReference type="PIRSR" id="PIRSR602401-1"/>
    </source>
</evidence>
<name>A0A9Q1HH98_HOLLE</name>
<dbReference type="GO" id="GO:0005506">
    <property type="term" value="F:iron ion binding"/>
    <property type="evidence" value="ECO:0007669"/>
    <property type="project" value="InterPro"/>
</dbReference>
<evidence type="ECO:0000313" key="12">
    <source>
        <dbReference type="EMBL" id="KAJ8044878.1"/>
    </source>
</evidence>
<keyword evidence="6" id="KW-0492">Microsome</keyword>
<dbReference type="PRINTS" id="PR00385">
    <property type="entry name" value="P450"/>
</dbReference>
<keyword evidence="13" id="KW-1185">Reference proteome</keyword>
<evidence type="ECO:0000256" key="2">
    <source>
        <dbReference type="ARBA" id="ARBA00004406"/>
    </source>
</evidence>
<dbReference type="PANTHER" id="PTHR24302">
    <property type="entry name" value="CYTOCHROME P450 FAMILY 3"/>
    <property type="match status" value="1"/>
</dbReference>
<evidence type="ECO:0000256" key="1">
    <source>
        <dbReference type="ARBA" id="ARBA00004174"/>
    </source>
</evidence>
<feature type="binding site" description="axial binding residue" evidence="10">
    <location>
        <position position="394"/>
    </location>
    <ligand>
        <name>heme</name>
        <dbReference type="ChEBI" id="CHEBI:30413"/>
    </ligand>
    <ligandPart>
        <name>Fe</name>
        <dbReference type="ChEBI" id="CHEBI:18248"/>
    </ligandPart>
</feature>
<protein>
    <submittedName>
        <fullName evidence="12">Cytochrome P450 3A24</fullName>
    </submittedName>
</protein>
<keyword evidence="5 10" id="KW-0479">Metal-binding</keyword>
<evidence type="ECO:0000256" key="5">
    <source>
        <dbReference type="ARBA" id="ARBA00022723"/>
    </source>
</evidence>
<dbReference type="InterPro" id="IPR017972">
    <property type="entry name" value="Cyt_P450_CS"/>
</dbReference>
<dbReference type="PROSITE" id="PS00086">
    <property type="entry name" value="CYTOCHROME_P450"/>
    <property type="match status" value="1"/>
</dbReference>
<evidence type="ECO:0000256" key="4">
    <source>
        <dbReference type="ARBA" id="ARBA00022617"/>
    </source>
</evidence>
<evidence type="ECO:0000256" key="7">
    <source>
        <dbReference type="ARBA" id="ARBA00023002"/>
    </source>
</evidence>
<evidence type="ECO:0000256" key="8">
    <source>
        <dbReference type="ARBA" id="ARBA00023004"/>
    </source>
</evidence>
<comment type="cofactor">
    <cofactor evidence="10">
        <name>heme</name>
        <dbReference type="ChEBI" id="CHEBI:30413"/>
    </cofactor>
</comment>
<evidence type="ECO:0000256" key="3">
    <source>
        <dbReference type="ARBA" id="ARBA00010617"/>
    </source>
</evidence>
<dbReference type="PANTHER" id="PTHR24302:SF15">
    <property type="entry name" value="FATTY-ACID PEROXYGENASE"/>
    <property type="match status" value="1"/>
</dbReference>
<keyword evidence="4 10" id="KW-0349">Heme</keyword>
<dbReference type="InterPro" id="IPR001128">
    <property type="entry name" value="Cyt_P450"/>
</dbReference>
<dbReference type="EMBL" id="JAIZAY010000003">
    <property type="protein sequence ID" value="KAJ8044878.1"/>
    <property type="molecule type" value="Genomic_DNA"/>
</dbReference>
<dbReference type="GO" id="GO:0020037">
    <property type="term" value="F:heme binding"/>
    <property type="evidence" value="ECO:0007669"/>
    <property type="project" value="InterPro"/>
</dbReference>
<comment type="function">
    <text evidence="9">Cytochromes P450 are a group of heme-thiolate monooxygenases. They oxidize a variety of structurally unrelated compounds, including steroids, fatty acids, and xenobiotics.</text>
</comment>
<dbReference type="Pfam" id="PF00067">
    <property type="entry name" value="p450"/>
    <property type="match status" value="1"/>
</dbReference>
<dbReference type="FunFam" id="1.10.630.10:FF:000042">
    <property type="entry name" value="Cytochrome P450"/>
    <property type="match status" value="1"/>
</dbReference>
<dbReference type="AlphaFoldDB" id="A0A9Q1HH98"/>